<protein>
    <submittedName>
        <fullName evidence="1">Uncharacterized protein</fullName>
    </submittedName>
</protein>
<dbReference type="AlphaFoldDB" id="A0A3P3VZM4"/>
<keyword evidence="2" id="KW-1185">Reference proteome</keyword>
<evidence type="ECO:0000313" key="1">
    <source>
        <dbReference type="EMBL" id="RRJ86879.1"/>
    </source>
</evidence>
<proteinExistence type="predicted"/>
<dbReference type="Proteomes" id="UP000275719">
    <property type="component" value="Unassembled WGS sequence"/>
</dbReference>
<sequence length="239" mass="27933">MEFSNTYNGAVFFVDLLGIGALTQNKIVLDESDFIGWEHNFPFEKKNNQFLSAVLLTQFRQILVDIKTRFEKLDKDINVTQLSDCAFIWGESLETIMIFANNFMCEAIRKGIFCRGGLSYGEIIETTQEHVNLGRFIVGNAVTNAARAESIAKGCRINCDISFAKEFVRMPSFFYNKYYPRLVNPSYNYNDFSIYDEFRWYYFPDMDFKEKGYYEYLKLNDRIKLTKESGYANKKFSIS</sequence>
<dbReference type="OrthoDB" id="8480955at2"/>
<reference evidence="1 2" key="1">
    <citation type="submission" date="2018-11" db="EMBL/GenBank/DDBJ databases">
        <title>Flavobacterium sp. nov., YIM 102701-2 draft genome.</title>
        <authorList>
            <person name="Li G."/>
            <person name="Jiang Y."/>
        </authorList>
    </citation>
    <scope>NUCLEOTIDE SEQUENCE [LARGE SCALE GENOMIC DNA]</scope>
    <source>
        <strain evidence="1 2">YIM 102701-2</strain>
    </source>
</reference>
<dbReference type="InterPro" id="IPR029787">
    <property type="entry name" value="Nucleotide_cyclase"/>
</dbReference>
<organism evidence="1 2">
    <name type="scientific">Paenimyroides tangerinum</name>
    <dbReference type="NCBI Taxonomy" id="2488728"/>
    <lineage>
        <taxon>Bacteria</taxon>
        <taxon>Pseudomonadati</taxon>
        <taxon>Bacteroidota</taxon>
        <taxon>Flavobacteriia</taxon>
        <taxon>Flavobacteriales</taxon>
        <taxon>Flavobacteriaceae</taxon>
        <taxon>Paenimyroides</taxon>
    </lineage>
</organism>
<gene>
    <name evidence="1" type="ORF">EG240_15790</name>
</gene>
<dbReference type="RefSeq" id="WP_125020299.1">
    <property type="nucleotide sequence ID" value="NZ_RQVQ01000070.1"/>
</dbReference>
<comment type="caution">
    <text evidence="1">The sequence shown here is derived from an EMBL/GenBank/DDBJ whole genome shotgun (WGS) entry which is preliminary data.</text>
</comment>
<name>A0A3P3VZM4_9FLAO</name>
<dbReference type="SUPFAM" id="SSF55073">
    <property type="entry name" value="Nucleotide cyclase"/>
    <property type="match status" value="1"/>
</dbReference>
<evidence type="ECO:0000313" key="2">
    <source>
        <dbReference type="Proteomes" id="UP000275719"/>
    </source>
</evidence>
<dbReference type="EMBL" id="RQVQ01000070">
    <property type="protein sequence ID" value="RRJ86879.1"/>
    <property type="molecule type" value="Genomic_DNA"/>
</dbReference>
<accession>A0A3P3VZM4</accession>